<organism evidence="7 8">
    <name type="scientific">Varroa destructor</name>
    <name type="common">Honeybee mite</name>
    <dbReference type="NCBI Taxonomy" id="109461"/>
    <lineage>
        <taxon>Eukaryota</taxon>
        <taxon>Metazoa</taxon>
        <taxon>Ecdysozoa</taxon>
        <taxon>Arthropoda</taxon>
        <taxon>Chelicerata</taxon>
        <taxon>Arachnida</taxon>
        <taxon>Acari</taxon>
        <taxon>Parasitiformes</taxon>
        <taxon>Mesostigmata</taxon>
        <taxon>Gamasina</taxon>
        <taxon>Dermanyssoidea</taxon>
        <taxon>Varroidae</taxon>
        <taxon>Varroa</taxon>
    </lineage>
</organism>
<evidence type="ECO:0000256" key="4">
    <source>
        <dbReference type="ARBA" id="ARBA00043912"/>
    </source>
</evidence>
<feature type="region of interest" description="Disordered" evidence="5">
    <location>
        <begin position="572"/>
        <end position="630"/>
    </location>
</feature>
<dbReference type="SMART" id="SM00612">
    <property type="entry name" value="Kelch"/>
    <property type="match status" value="6"/>
</dbReference>
<evidence type="ECO:0000256" key="5">
    <source>
        <dbReference type="SAM" id="MobiDB-lite"/>
    </source>
</evidence>
<comment type="function">
    <text evidence="4">Probable substrate-specific adapter of an E3 ubiquitin-protein ligase complex which mediates the ubiquitination and subsequent proteasomal degradation of target proteins. May have a role in synapse differentiation and growth.</text>
</comment>
<dbReference type="PANTHER" id="PTHR45632:SF3">
    <property type="entry name" value="KELCH-LIKE PROTEIN 32"/>
    <property type="match status" value="1"/>
</dbReference>
<dbReference type="Gene3D" id="2.120.10.80">
    <property type="entry name" value="Kelch-type beta propeller"/>
    <property type="match status" value="2"/>
</dbReference>
<evidence type="ECO:0000256" key="3">
    <source>
        <dbReference type="ARBA" id="ARBA00022737"/>
    </source>
</evidence>
<reference evidence="7" key="1">
    <citation type="submission" date="2021-01" db="UniProtKB">
        <authorList>
            <consortium name="EnsemblMetazoa"/>
        </authorList>
    </citation>
    <scope>IDENTIFICATION</scope>
</reference>
<accession>A0A7M7KK31</accession>
<dbReference type="RefSeq" id="XP_022668068.1">
    <property type="nucleotide sequence ID" value="XM_022812333.1"/>
</dbReference>
<dbReference type="Pfam" id="PF01344">
    <property type="entry name" value="Kelch_1"/>
    <property type="match status" value="2"/>
</dbReference>
<dbReference type="OMA" id="GFNGAEY"/>
<keyword evidence="8" id="KW-1185">Reference proteome</keyword>
<dbReference type="SUPFAM" id="SSF117281">
    <property type="entry name" value="Kelch motif"/>
    <property type="match status" value="1"/>
</dbReference>
<dbReference type="Proteomes" id="UP000594260">
    <property type="component" value="Unplaced"/>
</dbReference>
<dbReference type="GO" id="GO:0003779">
    <property type="term" value="F:actin binding"/>
    <property type="evidence" value="ECO:0007669"/>
    <property type="project" value="UniProtKB-KW"/>
</dbReference>
<dbReference type="SUPFAM" id="SSF54695">
    <property type="entry name" value="POZ domain"/>
    <property type="match status" value="1"/>
</dbReference>
<feature type="compositionally biased region" description="Low complexity" evidence="5">
    <location>
        <begin position="583"/>
        <end position="630"/>
    </location>
</feature>
<proteinExistence type="predicted"/>
<dbReference type="OrthoDB" id="6411082at2759"/>
<keyword evidence="3" id="KW-0677">Repeat</keyword>
<evidence type="ECO:0000313" key="8">
    <source>
        <dbReference type="Proteomes" id="UP000594260"/>
    </source>
</evidence>
<evidence type="ECO:0000256" key="1">
    <source>
        <dbReference type="ARBA" id="ARBA00013699"/>
    </source>
</evidence>
<dbReference type="Gene3D" id="1.25.40.420">
    <property type="match status" value="1"/>
</dbReference>
<sequence>MSLHFVKSFPPDTELICDDGSKIPAHRLPLATASRYFRAALFAFGMPRTRDTVLKVLNVPMLKSGQLQTALEYSYDGEAKLSLENIQDVIETADFLRMDKLIKECRAFIIDNSHGDNVIPLWRLAQLYMMNDLTRQLYHRIMEDFMQLADSEELLETSFDEFFGFISDDHLNVRDEDKLCHVCVRWIEHNLENRRQHLFSLLKAIRVYLVDEAKLREVAATSALLREDTQCREYLMSVRRVMNTRVPLVTELSAELRKTTVPREPHGVILLHGGWLQAPCNVFEVYDPSADRHTLFHHLADPEEMRAYHKMALVNGDIFVIGGYNGNNNYHKNCRKYNLKKKTWSHVTPMNVERSYVSVAVIGRKIYAIGGYNGQFRLNTAEAYDLDTNQWSFIRPMEFQRSDAACAVLDGKLYAIGGFTGTTCNRTVEKYDPATDTWSGVAQMGFVRSGVSAVTLGDKIYALGGSSGSARLSSCEVYDPQRDAWTSIASMLTARSNFAAVVCDDLIYVFGGYTGESTTRLCECYSPASDEWFVLTDMNHARSALAALFVPCFEGIHELAYPYRKEIFQEAQRPATPPVPEQATATTSGAPSTSSILSPATTATSSTPTTARAVSSANSSSQAAPTTAIATAAPTTSSTVALTTVTPGTNSTSTSRTL</sequence>
<dbReference type="KEGG" id="vde:111253219"/>
<protein>
    <recommendedName>
        <fullName evidence="1">Kelch-like protein diablo</fullName>
    </recommendedName>
</protein>
<dbReference type="GeneID" id="111253219"/>
<dbReference type="AlphaFoldDB" id="A0A7M7KK31"/>
<dbReference type="InterPro" id="IPR006652">
    <property type="entry name" value="Kelch_1"/>
</dbReference>
<dbReference type="EnsemblMetazoa" id="XM_022812333">
    <property type="protein sequence ID" value="XP_022668068"/>
    <property type="gene ID" value="LOC111253219"/>
</dbReference>
<dbReference type="Pfam" id="PF24681">
    <property type="entry name" value="Kelch_KLHDC2_KLHL20_DRC7"/>
    <property type="match status" value="1"/>
</dbReference>
<dbReference type="GO" id="GO:0016567">
    <property type="term" value="P:protein ubiquitination"/>
    <property type="evidence" value="ECO:0007669"/>
    <property type="project" value="UniProtKB-UniPathway"/>
</dbReference>
<dbReference type="PIRSF" id="PIRSF037037">
    <property type="entry name" value="Kelch-like_protein_gigaxonin"/>
    <property type="match status" value="1"/>
</dbReference>
<dbReference type="InParanoid" id="A0A7M7KK31"/>
<name>A0A7M7KK31_VARDE</name>
<dbReference type="InterPro" id="IPR000210">
    <property type="entry name" value="BTB/POZ_dom"/>
</dbReference>
<dbReference type="InterPro" id="IPR017096">
    <property type="entry name" value="BTB-kelch_protein"/>
</dbReference>
<dbReference type="InterPro" id="IPR011705">
    <property type="entry name" value="BACK"/>
</dbReference>
<evidence type="ECO:0000259" key="6">
    <source>
        <dbReference type="PROSITE" id="PS50097"/>
    </source>
</evidence>
<keyword evidence="2" id="KW-0880">Kelch repeat</keyword>
<dbReference type="PANTHER" id="PTHR45632">
    <property type="entry name" value="LD33804P"/>
    <property type="match status" value="1"/>
</dbReference>
<dbReference type="PROSITE" id="PS50097">
    <property type="entry name" value="BTB"/>
    <property type="match status" value="1"/>
</dbReference>
<feature type="domain" description="BTB" evidence="6">
    <location>
        <begin position="11"/>
        <end position="83"/>
    </location>
</feature>
<dbReference type="SMART" id="SM00875">
    <property type="entry name" value="BACK"/>
    <property type="match status" value="1"/>
</dbReference>
<dbReference type="UniPathway" id="UPA00143"/>
<dbReference type="InterPro" id="IPR011333">
    <property type="entry name" value="SKP1/BTB/POZ_sf"/>
</dbReference>
<dbReference type="CDD" id="cd18186">
    <property type="entry name" value="BTB_POZ_ZBTB_KLHL-like"/>
    <property type="match status" value="1"/>
</dbReference>
<evidence type="ECO:0000313" key="7">
    <source>
        <dbReference type="EnsemblMetazoa" id="XP_022668068"/>
    </source>
</evidence>
<evidence type="ECO:0000256" key="2">
    <source>
        <dbReference type="ARBA" id="ARBA00022441"/>
    </source>
</evidence>
<dbReference type="PRINTS" id="PR00501">
    <property type="entry name" value="KELCHREPEAT"/>
</dbReference>
<dbReference type="SMART" id="SM00225">
    <property type="entry name" value="BTB"/>
    <property type="match status" value="1"/>
</dbReference>
<dbReference type="InterPro" id="IPR015915">
    <property type="entry name" value="Kelch-typ_b-propeller"/>
</dbReference>
<dbReference type="Pfam" id="PF07707">
    <property type="entry name" value="BACK"/>
    <property type="match status" value="1"/>
</dbReference>
<dbReference type="Pfam" id="PF00651">
    <property type="entry name" value="BTB"/>
    <property type="match status" value="1"/>
</dbReference>
<dbReference type="Gene3D" id="3.30.710.10">
    <property type="entry name" value="Potassium Channel Kv1.1, Chain A"/>
    <property type="match status" value="1"/>
</dbReference>